<accession>A0ABD3PJV1</accession>
<proteinExistence type="predicted"/>
<dbReference type="Pfam" id="PF10441">
    <property type="entry name" value="Urb2"/>
    <property type="match status" value="1"/>
</dbReference>
<sequence>MFIVLIKNIRANKQNCIELRSLCEWSISTSVMKLLDTGGTMATPVYRAGDGDHDWRQQRMGLDLCGWLVDLHTRSCFWIDDAQNDAIDEWSRGREITFLLSGADGGCDNDKSRKDRDDKGLNALLAYLRNVVEITLSTKRFKIWRGGDWLDCYWRSTTTRTTVGISGSGFESYLEDEEFPPLSLRGSLQRLALHRIHQLHSMIYYCNHQENYDDDRHAASDHVDDDLLFQKEDGRHSSSLALVNEARMLVDFSLYIASCSQIIKVQSNATTQFELSTTQSLWAPVVQSLCIWTHYSDPFHAEVFLIWFFSSLCQSNHHPQHNGDNLCLPVQVFRVEKTIALALARDASFYDVGEIMSMFMRVGIQFAVRQFLDNIETIASRESLPPPPSNKINPEMRRCGGAFTMISSIELTQKLGDAKLTLDDNVDKVSRVISFLASAPVDLALCKENFALLDAVVGFDILSSHIMTNHAKDDTQQLGSTPFLLNIVRSNKIIISNIIPRTLLLSSDLDDTCLKKLASHLIKNCHVLRSDEKAVCSSCDAISEYFSMCIDYFEKNPSMLVDLLAQMTSLVCDAGFDFSSKATITRSVIRRMNIFYRHHSQSKKTTTANTSSPFGLFLRFVLDTLKFLNCSVIRYLSNVGNGQGNNDNVAATALLLETEALSLVGNISEYERLEHNDHRRGDVIRSAILTTNEEIFESTKIVHEIFTLVTDCQRSHRSSEFINASNYFLSAMAAMPENFIQIVSPSTLLKNILGASAQSLVSGQDTPLLDAALCSLIRASSGLELTKTTIAHVLSESSEVDNRVDPAFTTKTFHLLITCANNHEQHKCIASKCRAFLMVSIDLLRDRRCATAQLASNVKLFSKTMTALISKKELLLMGGREIALICSEMNPLIIYNGVNVHDDAKQGSAIFSCCCSVVASLIAHYPKQLYGCPSCLFSFLLTLLSHILQTSARKGLSLKALEYAKVCELLIPHKDIFKKHVVGLMLRYIRALNEGMNPTTKSKLMPSIYALLDMCSDFETRQINAMIDAPSKSLFAPVFQSYRKYYQYHGQ</sequence>
<organism evidence="2 3">
    <name type="scientific">Stephanodiscus triporus</name>
    <dbReference type="NCBI Taxonomy" id="2934178"/>
    <lineage>
        <taxon>Eukaryota</taxon>
        <taxon>Sar</taxon>
        <taxon>Stramenopiles</taxon>
        <taxon>Ochrophyta</taxon>
        <taxon>Bacillariophyta</taxon>
        <taxon>Coscinodiscophyceae</taxon>
        <taxon>Thalassiosirophycidae</taxon>
        <taxon>Stephanodiscales</taxon>
        <taxon>Stephanodiscaceae</taxon>
        <taxon>Stephanodiscus</taxon>
    </lineage>
</organism>
<dbReference type="AlphaFoldDB" id="A0ABD3PJV1"/>
<feature type="domain" description="Nucleolar 27S pre-rRNA processing Urb2/Npa2 C-terminal" evidence="1">
    <location>
        <begin position="906"/>
        <end position="1051"/>
    </location>
</feature>
<gene>
    <name evidence="2" type="ORF">ACHAW5_007990</name>
</gene>
<comment type="caution">
    <text evidence="2">The sequence shown here is derived from an EMBL/GenBank/DDBJ whole genome shotgun (WGS) entry which is preliminary data.</text>
</comment>
<dbReference type="PANTHER" id="PTHR15682">
    <property type="entry name" value="UNHEALTHY RIBOSOME BIOGENESIS PROTEIN 2 HOMOLOG"/>
    <property type="match status" value="1"/>
</dbReference>
<dbReference type="Proteomes" id="UP001530315">
    <property type="component" value="Unassembled WGS sequence"/>
</dbReference>
<dbReference type="EMBL" id="JALLAZ020000748">
    <property type="protein sequence ID" value="KAL3788012.1"/>
    <property type="molecule type" value="Genomic_DNA"/>
</dbReference>
<name>A0ABD3PJV1_9STRA</name>
<protein>
    <recommendedName>
        <fullName evidence="1">Nucleolar 27S pre-rRNA processing Urb2/Npa2 C-terminal domain-containing protein</fullName>
    </recommendedName>
</protein>
<dbReference type="InterPro" id="IPR018849">
    <property type="entry name" value="Urb2/Npa2_C"/>
</dbReference>
<keyword evidence="3" id="KW-1185">Reference proteome</keyword>
<evidence type="ECO:0000313" key="3">
    <source>
        <dbReference type="Proteomes" id="UP001530315"/>
    </source>
</evidence>
<dbReference type="PANTHER" id="PTHR15682:SF2">
    <property type="entry name" value="UNHEALTHY RIBOSOME BIOGENESIS PROTEIN 2 HOMOLOG"/>
    <property type="match status" value="1"/>
</dbReference>
<dbReference type="InterPro" id="IPR052609">
    <property type="entry name" value="Ribosome_Biogenesis_Reg"/>
</dbReference>
<evidence type="ECO:0000259" key="1">
    <source>
        <dbReference type="Pfam" id="PF10441"/>
    </source>
</evidence>
<evidence type="ECO:0000313" key="2">
    <source>
        <dbReference type="EMBL" id="KAL3788012.1"/>
    </source>
</evidence>
<reference evidence="2 3" key="1">
    <citation type="submission" date="2024-10" db="EMBL/GenBank/DDBJ databases">
        <title>Updated reference genomes for cyclostephanoid diatoms.</title>
        <authorList>
            <person name="Roberts W.R."/>
            <person name="Alverson A.J."/>
        </authorList>
    </citation>
    <scope>NUCLEOTIDE SEQUENCE [LARGE SCALE GENOMIC DNA]</scope>
    <source>
        <strain evidence="2 3">AJA276-08</strain>
    </source>
</reference>